<dbReference type="Pfam" id="PF07940">
    <property type="entry name" value="Hepar_II_III_C"/>
    <property type="match status" value="1"/>
</dbReference>
<feature type="domain" description="Heparinase II/III-like C-terminal" evidence="5">
    <location>
        <begin position="249"/>
        <end position="457"/>
    </location>
</feature>
<comment type="caution">
    <text evidence="7">The sequence shown here is derived from an EMBL/GenBank/DDBJ whole genome shotgun (WGS) entry which is preliminary data.</text>
</comment>
<evidence type="ECO:0000256" key="1">
    <source>
        <dbReference type="ARBA" id="ARBA00004418"/>
    </source>
</evidence>
<comment type="subcellular location">
    <subcellularLocation>
        <location evidence="1">Periplasm</location>
    </subcellularLocation>
</comment>
<feature type="domain" description="Heparin-sulfate lyase N-terminal" evidence="6">
    <location>
        <begin position="108"/>
        <end position="229"/>
    </location>
</feature>
<dbReference type="Proteomes" id="UP001597414">
    <property type="component" value="Unassembled WGS sequence"/>
</dbReference>
<organism evidence="7 8">
    <name type="scientific">Shivajiella indica</name>
    <dbReference type="NCBI Taxonomy" id="872115"/>
    <lineage>
        <taxon>Bacteria</taxon>
        <taxon>Pseudomonadati</taxon>
        <taxon>Bacteroidota</taxon>
        <taxon>Cytophagia</taxon>
        <taxon>Cytophagales</taxon>
        <taxon>Cyclobacteriaceae</taxon>
        <taxon>Shivajiella</taxon>
    </lineage>
</organism>
<dbReference type="Gene3D" id="1.50.10.100">
    <property type="entry name" value="Chondroitin AC/alginate lyase"/>
    <property type="match status" value="1"/>
</dbReference>
<keyword evidence="3" id="KW-0574">Periplasm</keyword>
<evidence type="ECO:0000313" key="7">
    <source>
        <dbReference type="EMBL" id="MFD2203527.1"/>
    </source>
</evidence>
<gene>
    <name evidence="7" type="ORF">ACFSKV_18245</name>
</gene>
<dbReference type="PANTHER" id="PTHR39210:SF1">
    <property type="entry name" value="HEPARIN-SULFATE LYASE"/>
    <property type="match status" value="1"/>
</dbReference>
<evidence type="ECO:0000256" key="3">
    <source>
        <dbReference type="ARBA" id="ARBA00022764"/>
    </source>
</evidence>
<reference evidence="8" key="1">
    <citation type="journal article" date="2019" name="Int. J. Syst. Evol. Microbiol.">
        <title>The Global Catalogue of Microorganisms (GCM) 10K type strain sequencing project: providing services to taxonomists for standard genome sequencing and annotation.</title>
        <authorList>
            <consortium name="The Broad Institute Genomics Platform"/>
            <consortium name="The Broad Institute Genome Sequencing Center for Infectious Disease"/>
            <person name="Wu L."/>
            <person name="Ma J."/>
        </authorList>
    </citation>
    <scope>NUCLEOTIDE SEQUENCE [LARGE SCALE GENOMIC DNA]</scope>
    <source>
        <strain evidence="8">KCTC 19812</strain>
    </source>
</reference>
<accession>A0ABW5BBL9</accession>
<sequence>MPVLYFSKNQYVFKFLNLEKEFKGSIDWNFQGYGKLWNYNLQYLDFLKQGDIPTYLKITLVSNLYQNLWEGRLILEPYPASLRIMNMIRFLLKLGPDDNTLILKTYLLAEVNYLSKNLEYHILANHLLENAFALLMGGYFFNQKKWIEGAEKLLTSELEEQILKDGAHFELSPMYHQIILFRVLEALAYLPKENKLSQFLRNKAELMLSWLNAFSFRDGSIAHFNDSCDGIALDTLELLKIGNELGIKPKKTHQLKESGYRKFDIHDFELIADVNGISPFYQPGHSHADTFSFCLHYEGNPIIVDPGISTYEISPRRDWERSTKAHNTLVINGINSAEVWAGFRVGKRLKVEIIEENKDFVQAIHDGYRKQKVKVSRKFDITNGIIEIIDFLEFEALFPMANIYFHFHPSIDINQIGESVFQISNVLRIEFIGDSKIELSEYKYCLGYNSYCKAKKIKVTLLGNSLKTTIIKI</sequence>
<dbReference type="RefSeq" id="WP_380806091.1">
    <property type="nucleotide sequence ID" value="NZ_JBHUIV010000025.1"/>
</dbReference>
<keyword evidence="4" id="KW-0456">Lyase</keyword>
<dbReference type="InterPro" id="IPR008929">
    <property type="entry name" value="Chondroitin_lyas"/>
</dbReference>
<proteinExistence type="predicted"/>
<name>A0ABW5BBL9_9BACT</name>
<dbReference type="EMBL" id="JBHUIV010000025">
    <property type="protein sequence ID" value="MFD2203527.1"/>
    <property type="molecule type" value="Genomic_DNA"/>
</dbReference>
<dbReference type="InterPro" id="IPR012480">
    <property type="entry name" value="Hepar_II_III_C"/>
</dbReference>
<evidence type="ECO:0000256" key="4">
    <source>
        <dbReference type="ARBA" id="ARBA00023239"/>
    </source>
</evidence>
<evidence type="ECO:0000259" key="5">
    <source>
        <dbReference type="Pfam" id="PF07940"/>
    </source>
</evidence>
<dbReference type="PANTHER" id="PTHR39210">
    <property type="entry name" value="HEPARIN-SULFATE LYASE"/>
    <property type="match status" value="1"/>
</dbReference>
<dbReference type="InterPro" id="IPR031680">
    <property type="entry name" value="Hepar_II_III_N"/>
</dbReference>
<keyword evidence="2" id="KW-0732">Signal</keyword>
<dbReference type="Pfam" id="PF16889">
    <property type="entry name" value="Hepar_II_III_N"/>
    <property type="match status" value="1"/>
</dbReference>
<evidence type="ECO:0000259" key="6">
    <source>
        <dbReference type="Pfam" id="PF16889"/>
    </source>
</evidence>
<dbReference type="Gene3D" id="2.70.98.70">
    <property type="match status" value="1"/>
</dbReference>
<protein>
    <submittedName>
        <fullName evidence="7">Heparinase II/III family protein</fullName>
    </submittedName>
</protein>
<evidence type="ECO:0000256" key="2">
    <source>
        <dbReference type="ARBA" id="ARBA00022729"/>
    </source>
</evidence>
<evidence type="ECO:0000313" key="8">
    <source>
        <dbReference type="Proteomes" id="UP001597414"/>
    </source>
</evidence>
<keyword evidence="8" id="KW-1185">Reference proteome</keyword>
<dbReference type="SUPFAM" id="SSF48230">
    <property type="entry name" value="Chondroitin AC/alginate lyase"/>
    <property type="match status" value="1"/>
</dbReference>